<feature type="chain" id="PRO_5035359140" evidence="1">
    <location>
        <begin position="17"/>
        <end position="228"/>
    </location>
</feature>
<dbReference type="EMBL" id="CAJFDI010000001">
    <property type="protein sequence ID" value="CAD5208875.1"/>
    <property type="molecule type" value="Genomic_DNA"/>
</dbReference>
<reference evidence="4" key="2">
    <citation type="submission" date="2020-08" db="EMBL/GenBank/DDBJ databases">
        <authorList>
            <person name="Kikuchi T."/>
        </authorList>
    </citation>
    <scope>NUCLEOTIDE SEQUENCE</scope>
    <source>
        <strain evidence="3">Ka4C1</strain>
    </source>
</reference>
<gene>
    <name evidence="3" type="ORF">BXYJ_LOCUS1111</name>
</gene>
<reference evidence="7" key="1">
    <citation type="submission" date="2016-11" db="UniProtKB">
        <authorList>
            <consortium name="WormBaseParasite"/>
        </authorList>
    </citation>
    <scope>IDENTIFICATION</scope>
</reference>
<protein>
    <submittedName>
        <fullName evidence="3">(pine wood nematode) hypothetical protein</fullName>
    </submittedName>
    <submittedName>
        <fullName evidence="7">Ground-like domain-containing protein</fullName>
    </submittedName>
</protein>
<evidence type="ECO:0000313" key="7">
    <source>
        <dbReference type="WBParaSite" id="BXY_0150000.1"/>
    </source>
</evidence>
<evidence type="ECO:0000313" key="6">
    <source>
        <dbReference type="Proteomes" id="UP000659654"/>
    </source>
</evidence>
<name>A0A1I7RLB5_BURXY</name>
<dbReference type="Proteomes" id="UP000095284">
    <property type="component" value="Unplaced"/>
</dbReference>
<keyword evidence="1" id="KW-0732">Signal</keyword>
<keyword evidence="6" id="KW-1185">Reference proteome</keyword>
<evidence type="ECO:0000256" key="1">
    <source>
        <dbReference type="SAM" id="SignalP"/>
    </source>
</evidence>
<dbReference type="Pfam" id="PF04155">
    <property type="entry name" value="Ground-like"/>
    <property type="match status" value="1"/>
</dbReference>
<evidence type="ECO:0000313" key="5">
    <source>
        <dbReference type="Proteomes" id="UP000095284"/>
    </source>
</evidence>
<evidence type="ECO:0000313" key="4">
    <source>
        <dbReference type="EMBL" id="CAG9083199.1"/>
    </source>
</evidence>
<sequence length="228" mass="23004">MRLIFLSLALLAPVSAIFFGGGGGGCGCAPPPPPCPPPQPCGCGGGASYGASYAAPPVAAPCQPRYVIVRPVESGPSYASGPVGGGYAQPVAAPSYAAPQIAQGYAAPVAGPTYAAPAPVAAPVASYATGGEGVAAAAAAYASKTLNAEGKCSNKELRKILEKEIVAGDANESKRNVYKVANQQFSDANSDKGIDVICAPALISYRVATDFYCEYTKEDITCFAFQQA</sequence>
<accession>A0A1I7RLB5</accession>
<evidence type="ECO:0000313" key="3">
    <source>
        <dbReference type="EMBL" id="CAD5208875.1"/>
    </source>
</evidence>
<organism evidence="5 7">
    <name type="scientific">Bursaphelenchus xylophilus</name>
    <name type="common">Pinewood nematode worm</name>
    <name type="synonym">Aphelenchoides xylophilus</name>
    <dbReference type="NCBI Taxonomy" id="6326"/>
    <lineage>
        <taxon>Eukaryota</taxon>
        <taxon>Metazoa</taxon>
        <taxon>Ecdysozoa</taxon>
        <taxon>Nematoda</taxon>
        <taxon>Chromadorea</taxon>
        <taxon>Rhabditida</taxon>
        <taxon>Tylenchina</taxon>
        <taxon>Tylenchomorpha</taxon>
        <taxon>Aphelenchoidea</taxon>
        <taxon>Aphelenchoididae</taxon>
        <taxon>Bursaphelenchus</taxon>
    </lineage>
</organism>
<dbReference type="EMBL" id="CAJFCV020000001">
    <property type="protein sequence ID" value="CAG9083199.1"/>
    <property type="molecule type" value="Genomic_DNA"/>
</dbReference>
<dbReference type="AlphaFoldDB" id="A0A1I7RLB5"/>
<dbReference type="PROSITE" id="PS51257">
    <property type="entry name" value="PROKAR_LIPOPROTEIN"/>
    <property type="match status" value="1"/>
</dbReference>
<feature type="signal peptide" evidence="1">
    <location>
        <begin position="1"/>
        <end position="16"/>
    </location>
</feature>
<evidence type="ECO:0000259" key="2">
    <source>
        <dbReference type="Pfam" id="PF04155"/>
    </source>
</evidence>
<dbReference type="InterPro" id="IPR007284">
    <property type="entry name" value="Ground-like_dom"/>
</dbReference>
<feature type="domain" description="Ground-like" evidence="2">
    <location>
        <begin position="151"/>
        <end position="225"/>
    </location>
</feature>
<dbReference type="WBParaSite" id="BXY_0150000.1">
    <property type="protein sequence ID" value="BXY_0150000.1"/>
    <property type="gene ID" value="BXY_0150000"/>
</dbReference>
<dbReference type="OrthoDB" id="5873923at2759"/>
<dbReference type="Proteomes" id="UP000582659">
    <property type="component" value="Unassembled WGS sequence"/>
</dbReference>
<proteinExistence type="predicted"/>
<dbReference type="Proteomes" id="UP000659654">
    <property type="component" value="Unassembled WGS sequence"/>
</dbReference>